<accession>A0A9E6MR81</accession>
<dbReference type="InterPro" id="IPR023404">
    <property type="entry name" value="rSAM_horseshoe"/>
</dbReference>
<dbReference type="EMBL" id="CP072829">
    <property type="protein sequence ID" value="QTU84507.1"/>
    <property type="molecule type" value="Genomic_DNA"/>
</dbReference>
<dbReference type="GO" id="GO:0003824">
    <property type="term" value="F:catalytic activity"/>
    <property type="evidence" value="ECO:0007669"/>
    <property type="project" value="InterPro"/>
</dbReference>
<reference evidence="7" key="1">
    <citation type="submission" date="2021-04" db="EMBL/GenBank/DDBJ databases">
        <title>Novel species in family Eggerthellaceae.</title>
        <authorList>
            <person name="Zhang G."/>
        </authorList>
    </citation>
    <scope>NUCLEOTIDE SEQUENCE</scope>
    <source>
        <strain evidence="7">Zg-886</strain>
    </source>
</reference>
<evidence type="ECO:0000259" key="6">
    <source>
        <dbReference type="PROSITE" id="PS51918"/>
    </source>
</evidence>
<dbReference type="InterPro" id="IPR007197">
    <property type="entry name" value="rSAM"/>
</dbReference>
<evidence type="ECO:0000256" key="2">
    <source>
        <dbReference type="ARBA" id="ARBA00022691"/>
    </source>
</evidence>
<proteinExistence type="predicted"/>
<dbReference type="Gene3D" id="3.80.30.20">
    <property type="entry name" value="tm_1862 like domain"/>
    <property type="match status" value="1"/>
</dbReference>
<organism evidence="7 8">
    <name type="scientific">Xiamenia xianingshaonis</name>
    <dbReference type="NCBI Taxonomy" id="2682776"/>
    <lineage>
        <taxon>Bacteria</taxon>
        <taxon>Bacillati</taxon>
        <taxon>Actinomycetota</taxon>
        <taxon>Coriobacteriia</taxon>
        <taxon>Eggerthellales</taxon>
        <taxon>Eggerthellaceae</taxon>
        <taxon>Xiamenia</taxon>
    </lineage>
</organism>
<evidence type="ECO:0000313" key="7">
    <source>
        <dbReference type="EMBL" id="QTU84507.1"/>
    </source>
</evidence>
<dbReference type="GO" id="GO:0051536">
    <property type="term" value="F:iron-sulfur cluster binding"/>
    <property type="evidence" value="ECO:0007669"/>
    <property type="project" value="UniProtKB-KW"/>
</dbReference>
<dbReference type="GO" id="GO:0046872">
    <property type="term" value="F:metal ion binding"/>
    <property type="evidence" value="ECO:0007669"/>
    <property type="project" value="UniProtKB-KW"/>
</dbReference>
<keyword evidence="4" id="KW-0408">Iron</keyword>
<dbReference type="Proteomes" id="UP000671910">
    <property type="component" value="Chromosome"/>
</dbReference>
<dbReference type="PANTHER" id="PTHR43409">
    <property type="entry name" value="ANAEROBIC MAGNESIUM-PROTOPORPHYRIN IX MONOMETHYL ESTER CYCLASE-RELATED"/>
    <property type="match status" value="1"/>
</dbReference>
<name>A0A9E6MR81_9ACTN</name>
<evidence type="ECO:0000256" key="5">
    <source>
        <dbReference type="ARBA" id="ARBA00023014"/>
    </source>
</evidence>
<keyword evidence="3" id="KW-0479">Metal-binding</keyword>
<evidence type="ECO:0000256" key="3">
    <source>
        <dbReference type="ARBA" id="ARBA00022723"/>
    </source>
</evidence>
<dbReference type="SFLD" id="SFLDG01095">
    <property type="entry name" value="Uncharacterised_Radical_SAM_Su"/>
    <property type="match status" value="1"/>
</dbReference>
<sequence>MAAELLQITVGCSYGKCHFCSLHGNAQFQAVPMEHVVEDIEEIAATVRNPKSVMLLSEDPMGLPNSKLIPILKLIREKLPTAKGISGFMTTASVKRKSDEDLREMAQYGPLKATIGAESGWDEALERMEKDHTTQDLLDNLPRLEKAGITYVLFYLCGMAGKGKCHENALRSAEVFSKLHPAKIFITTMTPFPGTKLREEVLDGSFELAPESEIINEAATFVENLRCETVVVSGHDTNLFRIEGVLPRDGKDLAAMLRWRAENTDDDRHARLRLDMAPM</sequence>
<dbReference type="SFLD" id="SFLDS00029">
    <property type="entry name" value="Radical_SAM"/>
    <property type="match status" value="1"/>
</dbReference>
<keyword evidence="2" id="KW-0949">S-adenosyl-L-methionine</keyword>
<dbReference type="Pfam" id="PF04055">
    <property type="entry name" value="Radical_SAM"/>
    <property type="match status" value="1"/>
</dbReference>
<keyword evidence="5" id="KW-0411">Iron-sulfur</keyword>
<dbReference type="InterPro" id="IPR058240">
    <property type="entry name" value="rSAM_sf"/>
</dbReference>
<comment type="cofactor">
    <cofactor evidence="1">
        <name>[4Fe-4S] cluster</name>
        <dbReference type="ChEBI" id="CHEBI:49883"/>
    </cofactor>
</comment>
<evidence type="ECO:0000256" key="4">
    <source>
        <dbReference type="ARBA" id="ARBA00023004"/>
    </source>
</evidence>
<evidence type="ECO:0000256" key="1">
    <source>
        <dbReference type="ARBA" id="ARBA00001966"/>
    </source>
</evidence>
<dbReference type="InterPro" id="IPR051198">
    <property type="entry name" value="BchE-like"/>
</dbReference>
<dbReference type="PANTHER" id="PTHR43409:SF4">
    <property type="entry name" value="RADICAL SAM SUPERFAMILY PROTEIN"/>
    <property type="match status" value="1"/>
</dbReference>
<evidence type="ECO:0000313" key="8">
    <source>
        <dbReference type="Proteomes" id="UP000671910"/>
    </source>
</evidence>
<dbReference type="SUPFAM" id="SSF102114">
    <property type="entry name" value="Radical SAM enzymes"/>
    <property type="match status" value="1"/>
</dbReference>
<dbReference type="SFLD" id="SFLDG01082">
    <property type="entry name" value="B12-binding_domain_containing"/>
    <property type="match status" value="1"/>
</dbReference>
<gene>
    <name evidence="7" type="ORF">J7S26_00820</name>
</gene>
<dbReference type="KEGG" id="ebz:J7S26_00820"/>
<dbReference type="AlphaFoldDB" id="A0A9E6MR81"/>
<feature type="domain" description="Radical SAM core" evidence="6">
    <location>
        <begin position="1"/>
        <end position="226"/>
    </location>
</feature>
<dbReference type="RefSeq" id="WP_166338234.1">
    <property type="nucleotide sequence ID" value="NZ_CP072829.1"/>
</dbReference>
<dbReference type="PROSITE" id="PS51918">
    <property type="entry name" value="RADICAL_SAM"/>
    <property type="match status" value="1"/>
</dbReference>
<dbReference type="SMART" id="SM00729">
    <property type="entry name" value="Elp3"/>
    <property type="match status" value="1"/>
</dbReference>
<protein>
    <submittedName>
        <fullName evidence="7">Radical SAM protein</fullName>
    </submittedName>
</protein>
<dbReference type="InterPro" id="IPR006638">
    <property type="entry name" value="Elp3/MiaA/NifB-like_rSAM"/>
</dbReference>